<dbReference type="InterPro" id="IPR003870">
    <property type="entry name" value="DUF222"/>
</dbReference>
<feature type="region of interest" description="Disordered" evidence="1">
    <location>
        <begin position="239"/>
        <end position="264"/>
    </location>
</feature>
<organism evidence="4 6">
    <name type="scientific">Mycobacterium montefiorense</name>
    <dbReference type="NCBI Taxonomy" id="154654"/>
    <lineage>
        <taxon>Bacteria</taxon>
        <taxon>Bacillati</taxon>
        <taxon>Actinomycetota</taxon>
        <taxon>Actinomycetes</taxon>
        <taxon>Mycobacteriales</taxon>
        <taxon>Mycobacteriaceae</taxon>
        <taxon>Mycobacterium</taxon>
        <taxon>Mycobacterium simiae complex</taxon>
    </lineage>
</organism>
<reference evidence="4" key="3">
    <citation type="journal article" date="2022" name="Microbiol. Resour. Announc.">
        <title>Draft Genome Sequences of Eight Mycobacterium montefiorense Strains Isolated from Salamanders in Captivity.</title>
        <authorList>
            <person name="Komine T."/>
            <person name="Ihara H."/>
            <person name="Fukano H."/>
            <person name="Hoshino Y."/>
            <person name="Kurata O."/>
            <person name="Wada S."/>
        </authorList>
    </citation>
    <scope>NUCLEOTIDE SEQUENCE</scope>
    <source>
        <strain evidence="4">NJB18185</strain>
    </source>
</reference>
<evidence type="ECO:0000313" key="6">
    <source>
        <dbReference type="Proteomes" id="UP001139505"/>
    </source>
</evidence>
<dbReference type="AlphaFoldDB" id="A0AA37URE8"/>
<dbReference type="CDD" id="cd00085">
    <property type="entry name" value="HNHc"/>
    <property type="match status" value="1"/>
</dbReference>
<dbReference type="Pfam" id="PF02720">
    <property type="entry name" value="DUF222"/>
    <property type="match status" value="1"/>
</dbReference>
<dbReference type="Proteomes" id="UP001139505">
    <property type="component" value="Unassembled WGS sequence"/>
</dbReference>
<reference evidence="3" key="1">
    <citation type="journal article" date="2018" name="Genome Announc.">
        <title>Draft Genome Sequence of Mycobacterium montefiorense Isolated from Japanese Black Salamander (Hynobius nigrescens).</title>
        <authorList>
            <person name="Fukano H."/>
            <person name="Yoshida M."/>
            <person name="Shimizu A."/>
            <person name="Iwao H."/>
            <person name="Katayama Y."/>
            <person name="Omatsu T."/>
            <person name="Mizutani T."/>
            <person name="Kurata O."/>
            <person name="Wada S."/>
            <person name="Hoshino Y."/>
        </authorList>
    </citation>
    <scope>NUCLEOTIDE SEQUENCE</scope>
    <source>
        <strain evidence="3">BS</strain>
    </source>
</reference>
<evidence type="ECO:0000256" key="1">
    <source>
        <dbReference type="SAM" id="MobiDB-lite"/>
    </source>
</evidence>
<reference evidence="5" key="2">
    <citation type="submission" date="2018-04" db="EMBL/GenBank/DDBJ databases">
        <title>Draft genome sequence of Mycobacterium montefiorense isolated from Japanese black salamander.</title>
        <authorList>
            <person name="Fukano H."/>
            <person name="Yoshida M."/>
            <person name="Shimizu A."/>
            <person name="Iwao H."/>
            <person name="Kurata O."/>
            <person name="Katayama Y."/>
            <person name="Omatsu T."/>
            <person name="Mizutani T."/>
            <person name="Wada S."/>
            <person name="Hoshino Y."/>
        </authorList>
    </citation>
    <scope>NUCLEOTIDE SEQUENCE [LARGE SCALE GENOMIC DNA]</scope>
    <source>
        <strain evidence="5">BS</strain>
    </source>
</reference>
<evidence type="ECO:0000313" key="3">
    <source>
        <dbReference type="EMBL" id="GBG38277.1"/>
    </source>
</evidence>
<dbReference type="SMART" id="SM00507">
    <property type="entry name" value="HNHc"/>
    <property type="match status" value="1"/>
</dbReference>
<proteinExistence type="predicted"/>
<evidence type="ECO:0000313" key="4">
    <source>
        <dbReference type="EMBL" id="GKU70526.1"/>
    </source>
</evidence>
<dbReference type="RefSeq" id="WP_108922471.1">
    <property type="nucleotide sequence ID" value="NZ_BFCH01000018.1"/>
</dbReference>
<feature type="region of interest" description="Disordered" evidence="1">
    <location>
        <begin position="432"/>
        <end position="455"/>
    </location>
</feature>
<dbReference type="EMBL" id="BFCH01000018">
    <property type="protein sequence ID" value="GBG38277.1"/>
    <property type="molecule type" value="Genomic_DNA"/>
</dbReference>
<sequence>MRSSAGDEIQEAVDAIDADLDRVCELSFDALTNPERLRLLERFEEIARRLPVPAHALINGLVREATPDEIGGKLSRVLADRLRITRADAARRISVADDLGTRQALSGERLEPRLPATAAGQRQGAIGSGHVAVIRQFFDQLPAWVDVETQGLAEQQLAHQATQFRPEQVSKLADRLAYCLNPDGNFTDVDRARKRVLTLGKQDVDGMSRLTGWLTPETRATFEAVMAKLAAPGMCNPEDQTPTIDDATPAEAMQRDNRTSGQRSHDGLNAALRAVLSSGKLGQHNGLPATIVVTTTLQELEAATGKALTGGGALLPMSDVIRLATHAHHYLAVFDKSRPVGLYHAKRLASPGQRIVLHAKDRGCSAPGCDVPGYLCEVHHIDDYAACHTTNVDNLTFACGPHHRLIKPGGWTTRIRKNGDVEWIPPPHLDYGQSRSNRFHHPEELLTGKASRAAP</sequence>
<dbReference type="InterPro" id="IPR003615">
    <property type="entry name" value="HNH_nuc"/>
</dbReference>
<feature type="compositionally biased region" description="Basic and acidic residues" evidence="1">
    <location>
        <begin position="253"/>
        <end position="264"/>
    </location>
</feature>
<evidence type="ECO:0000313" key="5">
    <source>
        <dbReference type="Proteomes" id="UP000245060"/>
    </source>
</evidence>
<protein>
    <recommendedName>
        <fullName evidence="2">HNH nuclease domain-containing protein</fullName>
    </recommendedName>
</protein>
<dbReference type="EMBL" id="BQYH01000005">
    <property type="protein sequence ID" value="GKU70526.1"/>
    <property type="molecule type" value="Genomic_DNA"/>
</dbReference>
<comment type="caution">
    <text evidence="4">The sequence shown here is derived from an EMBL/GenBank/DDBJ whole genome shotgun (WGS) entry which is preliminary data.</text>
</comment>
<accession>A0AA37URE8</accession>
<gene>
    <name evidence="3" type="ORF">MmonteBS_26490</name>
    <name evidence="4" type="ORF">NJB18185_03030</name>
</gene>
<name>A0AA37URE8_9MYCO</name>
<evidence type="ECO:0000259" key="2">
    <source>
        <dbReference type="SMART" id="SM00507"/>
    </source>
</evidence>
<feature type="domain" description="HNH nuclease" evidence="2">
    <location>
        <begin position="352"/>
        <end position="404"/>
    </location>
</feature>
<reference evidence="4" key="4">
    <citation type="submission" date="2022-04" db="EMBL/GenBank/DDBJ databases">
        <authorList>
            <person name="Komine T."/>
            <person name="Fukano H."/>
            <person name="Wada S."/>
        </authorList>
    </citation>
    <scope>NUCLEOTIDE SEQUENCE</scope>
    <source>
        <strain evidence="4">NJB18185</strain>
    </source>
</reference>
<keyword evidence="5" id="KW-1185">Reference proteome</keyword>
<dbReference type="Proteomes" id="UP000245060">
    <property type="component" value="Unassembled WGS sequence"/>
</dbReference>